<comment type="caution">
    <text evidence="1">The sequence shown here is derived from an EMBL/GenBank/DDBJ whole genome shotgun (WGS) entry which is preliminary data.</text>
</comment>
<evidence type="ECO:0000313" key="1">
    <source>
        <dbReference type="EMBL" id="KAI0035552.1"/>
    </source>
</evidence>
<reference evidence="1" key="1">
    <citation type="submission" date="2021-02" db="EMBL/GenBank/DDBJ databases">
        <authorList>
            <consortium name="DOE Joint Genome Institute"/>
            <person name="Ahrendt S."/>
            <person name="Looney B.P."/>
            <person name="Miyauchi S."/>
            <person name="Morin E."/>
            <person name="Drula E."/>
            <person name="Courty P.E."/>
            <person name="Chicoki N."/>
            <person name="Fauchery L."/>
            <person name="Kohler A."/>
            <person name="Kuo A."/>
            <person name="Labutti K."/>
            <person name="Pangilinan J."/>
            <person name="Lipzen A."/>
            <person name="Riley R."/>
            <person name="Andreopoulos W."/>
            <person name="He G."/>
            <person name="Johnson J."/>
            <person name="Barry K.W."/>
            <person name="Grigoriev I.V."/>
            <person name="Nagy L."/>
            <person name="Hibbett D."/>
            <person name="Henrissat B."/>
            <person name="Matheny P.B."/>
            <person name="Labbe J."/>
            <person name="Martin F."/>
        </authorList>
    </citation>
    <scope>NUCLEOTIDE SEQUENCE</scope>
    <source>
        <strain evidence="1">EC-137</strain>
    </source>
</reference>
<reference evidence="1" key="2">
    <citation type="journal article" date="2022" name="New Phytol.">
        <title>Evolutionary transition to the ectomycorrhizal habit in the genomes of a hyperdiverse lineage of mushroom-forming fungi.</title>
        <authorList>
            <person name="Looney B."/>
            <person name="Miyauchi S."/>
            <person name="Morin E."/>
            <person name="Drula E."/>
            <person name="Courty P.E."/>
            <person name="Kohler A."/>
            <person name="Kuo A."/>
            <person name="LaButti K."/>
            <person name="Pangilinan J."/>
            <person name="Lipzen A."/>
            <person name="Riley R."/>
            <person name="Andreopoulos W."/>
            <person name="He G."/>
            <person name="Johnson J."/>
            <person name="Nolan M."/>
            <person name="Tritt A."/>
            <person name="Barry K.W."/>
            <person name="Grigoriev I.V."/>
            <person name="Nagy L.G."/>
            <person name="Hibbett D."/>
            <person name="Henrissat B."/>
            <person name="Matheny P.B."/>
            <person name="Labbe J."/>
            <person name="Martin F.M."/>
        </authorList>
    </citation>
    <scope>NUCLEOTIDE SEQUENCE</scope>
    <source>
        <strain evidence="1">EC-137</strain>
    </source>
</reference>
<dbReference type="EMBL" id="MU273483">
    <property type="protein sequence ID" value="KAI0035552.1"/>
    <property type="molecule type" value="Genomic_DNA"/>
</dbReference>
<sequence length="243" mass="27284">MRPVSSQTPVVSERAPGKITLYFNKKQTPPTLPIELSGHVTPDAWASRVPQIIRLTARYHHPLFEATWMIAYFILAIAIPATLHNVVFRAVNKDRPLREQSFYAAHLVSISLFIGVTLFFWVPLLTFKYIGQQRANVLARRWVGEDSRATRYSGYVPLWQIKLPGIAGNSSRVTINLPTYTSPTVYHPQVYLPSWISGPTSPPPEKSPSLDALPIYDAADRPRNFSPDEKAPAYAPYTADAKV</sequence>
<evidence type="ECO:0000313" key="2">
    <source>
        <dbReference type="Proteomes" id="UP000814128"/>
    </source>
</evidence>
<accession>A0ACB8QV60</accession>
<dbReference type="Proteomes" id="UP000814128">
    <property type="component" value="Unassembled WGS sequence"/>
</dbReference>
<gene>
    <name evidence="1" type="ORF">K488DRAFT_82996</name>
</gene>
<proteinExistence type="predicted"/>
<name>A0ACB8QV60_9AGAM</name>
<protein>
    <submittedName>
        <fullName evidence="1">Uncharacterized protein</fullName>
    </submittedName>
</protein>
<keyword evidence="2" id="KW-1185">Reference proteome</keyword>
<organism evidence="1 2">
    <name type="scientific">Vararia minispora EC-137</name>
    <dbReference type="NCBI Taxonomy" id="1314806"/>
    <lineage>
        <taxon>Eukaryota</taxon>
        <taxon>Fungi</taxon>
        <taxon>Dikarya</taxon>
        <taxon>Basidiomycota</taxon>
        <taxon>Agaricomycotina</taxon>
        <taxon>Agaricomycetes</taxon>
        <taxon>Russulales</taxon>
        <taxon>Lachnocladiaceae</taxon>
        <taxon>Vararia</taxon>
    </lineage>
</organism>